<name>A0A0U4B6F5_9ACTN</name>
<dbReference type="Gene3D" id="3.40.50.150">
    <property type="entry name" value="Vaccinia Virus protein VP39"/>
    <property type="match status" value="1"/>
</dbReference>
<dbReference type="PANTHER" id="PTHR14741:SF32">
    <property type="entry name" value="TRIMETHYLGUANOSINE SYNTHASE"/>
    <property type="match status" value="1"/>
</dbReference>
<dbReference type="PANTHER" id="PTHR14741">
    <property type="entry name" value="S-ADENOSYLMETHIONINE-DEPENDENT METHYLTRANSFERASE RELATED"/>
    <property type="match status" value="1"/>
</dbReference>
<dbReference type="AlphaFoldDB" id="A0A0U4B6F5"/>
<dbReference type="CDD" id="cd02440">
    <property type="entry name" value="AdoMet_MTases"/>
    <property type="match status" value="1"/>
</dbReference>
<keyword evidence="4" id="KW-1185">Reference proteome</keyword>
<protein>
    <recommendedName>
        <fullName evidence="5">Methyltransferase</fullName>
    </recommendedName>
</protein>
<feature type="domain" description="Methyltransferase" evidence="1">
    <location>
        <begin position="101"/>
        <end position="156"/>
    </location>
</feature>
<evidence type="ECO:0000259" key="1">
    <source>
        <dbReference type="Pfam" id="PF13649"/>
    </source>
</evidence>
<dbReference type="KEGG" id="aer:AERYTH_02380"/>
<evidence type="ECO:0000313" key="4">
    <source>
        <dbReference type="Proteomes" id="UP000067689"/>
    </source>
</evidence>
<dbReference type="OrthoDB" id="9810570at2"/>
<dbReference type="Proteomes" id="UP000067689">
    <property type="component" value="Chromosome"/>
</dbReference>
<organism evidence="3 4">
    <name type="scientific">Aeromicrobium erythreum</name>
    <dbReference type="NCBI Taxonomy" id="2041"/>
    <lineage>
        <taxon>Bacteria</taxon>
        <taxon>Bacillati</taxon>
        <taxon>Actinomycetota</taxon>
        <taxon>Actinomycetes</taxon>
        <taxon>Propionibacteriales</taxon>
        <taxon>Nocardioidaceae</taxon>
        <taxon>Aeromicrobium</taxon>
    </lineage>
</organism>
<evidence type="ECO:0000259" key="2">
    <source>
        <dbReference type="Pfam" id="PF18096"/>
    </source>
</evidence>
<dbReference type="Pfam" id="PF18096">
    <property type="entry name" value="Thump_like"/>
    <property type="match status" value="1"/>
</dbReference>
<evidence type="ECO:0008006" key="5">
    <source>
        <dbReference type="Google" id="ProtNLM"/>
    </source>
</evidence>
<evidence type="ECO:0000313" key="3">
    <source>
        <dbReference type="EMBL" id="ALX03625.1"/>
    </source>
</evidence>
<gene>
    <name evidence="3" type="ORF">AERYTH_02380</name>
</gene>
<dbReference type="SUPFAM" id="SSF53335">
    <property type="entry name" value="S-adenosyl-L-methionine-dependent methyltransferases"/>
    <property type="match status" value="1"/>
</dbReference>
<dbReference type="EMBL" id="CP011502">
    <property type="protein sequence ID" value="ALX03625.1"/>
    <property type="molecule type" value="Genomic_DNA"/>
</dbReference>
<proteinExistence type="predicted"/>
<dbReference type="STRING" id="2041.AERYTH_02380"/>
<dbReference type="Pfam" id="PF13649">
    <property type="entry name" value="Methyltransf_25"/>
    <property type="match status" value="1"/>
</dbReference>
<dbReference type="PATRIC" id="fig|2041.4.peg.503"/>
<dbReference type="InterPro" id="IPR029063">
    <property type="entry name" value="SAM-dependent_MTases_sf"/>
</dbReference>
<dbReference type="RefSeq" id="WP_067854172.1">
    <property type="nucleotide sequence ID" value="NZ_CP011502.1"/>
</dbReference>
<feature type="domain" description="THUMP-like" evidence="2">
    <location>
        <begin position="314"/>
        <end position="386"/>
    </location>
</feature>
<accession>A0A0U4B6F5</accession>
<dbReference type="InterPro" id="IPR041497">
    <property type="entry name" value="Thump-like"/>
</dbReference>
<dbReference type="InterPro" id="IPR041698">
    <property type="entry name" value="Methyltransf_25"/>
</dbReference>
<sequence length="389" mass="41311">MDLVTFERLQTDEGRALVAEVHERAGRESDLALGTRLRKVHDVELVAAAVTQNHLRGLARAKLGDDAAGMFFTHDALQQATRGAVATLRAERLAASGASAVLDLGCGIGSDLVAFARAGLRVRGVERDPVRAAIASANLRALGLEGEVVCADAADVVPTASEVVFLDPARRDDRGRVFDPEAMSPPWSVVEEHLAGRAVVKTLPGIPHALVPDGVEAQWVSDGGDLVEACLWGAGLDLTDRAPRRASALPGPHVLSGDGAPGDVGELGGWLHEPDDAVIRSGLVGALAEEVDGQLVDPRIAWVTTDVEVRHPLARSFRVVAELPFREKQLKAALVARDVGTLTVKKRGVDVVPEVLVRRLRLKGSQRATVVLTRVDDKAVALLVDPLPR</sequence>
<reference evidence="3 4" key="1">
    <citation type="journal article" date="1991" name="Int. J. Syst. Bacteriol.">
        <title>Description of the erythromycin-producing bacterium Arthrobacter sp. strain NRRL B-3381 as Aeromicrobium erythreum gen. nov., sp. nov.</title>
        <authorList>
            <person name="Miller E.S."/>
            <person name="Woese C.R."/>
            <person name="Brenner S."/>
        </authorList>
    </citation>
    <scope>NUCLEOTIDE SEQUENCE [LARGE SCALE GENOMIC DNA]</scope>
    <source>
        <strain evidence="3 4">AR18</strain>
    </source>
</reference>